<evidence type="ECO:0000313" key="2">
    <source>
        <dbReference type="Proteomes" id="UP000198924"/>
    </source>
</evidence>
<dbReference type="RefSeq" id="WP_091711791.1">
    <property type="nucleotide sequence ID" value="NZ_FOSH01000003.1"/>
</dbReference>
<name>A0A1I3VQL1_9GAMM</name>
<reference evidence="2" key="1">
    <citation type="submission" date="2016-10" db="EMBL/GenBank/DDBJ databases">
        <authorList>
            <person name="Varghese N."/>
            <person name="Submissions S."/>
        </authorList>
    </citation>
    <scope>NUCLEOTIDE SEQUENCE [LARGE SCALE GENOMIC DNA]</scope>
    <source>
        <strain evidence="2">DSM 11578</strain>
    </source>
</reference>
<accession>A0A1I3VQL1</accession>
<protein>
    <submittedName>
        <fullName evidence="1">Uncharacterized protein</fullName>
    </submittedName>
</protein>
<gene>
    <name evidence="1" type="ORF">SAMN04488079_103166</name>
</gene>
<dbReference type="Proteomes" id="UP000198924">
    <property type="component" value="Unassembled WGS sequence"/>
</dbReference>
<evidence type="ECO:0000313" key="1">
    <source>
        <dbReference type="EMBL" id="SFJ97450.1"/>
    </source>
</evidence>
<organism evidence="1 2">
    <name type="scientific">Methylophaga sulfidovorans</name>
    <dbReference type="NCBI Taxonomy" id="45496"/>
    <lineage>
        <taxon>Bacteria</taxon>
        <taxon>Pseudomonadati</taxon>
        <taxon>Pseudomonadota</taxon>
        <taxon>Gammaproteobacteria</taxon>
        <taxon>Thiotrichales</taxon>
        <taxon>Piscirickettsiaceae</taxon>
        <taxon>Methylophaga</taxon>
    </lineage>
</organism>
<dbReference type="AlphaFoldDB" id="A0A1I3VQL1"/>
<proteinExistence type="predicted"/>
<dbReference type="OrthoDB" id="5608878at2"/>
<dbReference type="EMBL" id="FOSH01000003">
    <property type="protein sequence ID" value="SFJ97450.1"/>
    <property type="molecule type" value="Genomic_DNA"/>
</dbReference>
<keyword evidence="2" id="KW-1185">Reference proteome</keyword>
<sequence>MANILLDKAHKKLIQSATELAKWLLSLDALSADDKKALLAIQDVLSKLPKINDGTLAMFGFSVERGDEQQGLVRGWDVSVEYFAHDPEQQGGLEIFSSYLPIPESTDKDVLAIKKQHEVYFHWPIGDICNLVKQSQAEQWVEEISQPEVLMSEGDRLRVEIVYKDFYSEIELPC</sequence>